<evidence type="ECO:0000256" key="2">
    <source>
        <dbReference type="ARBA" id="ARBA00001946"/>
    </source>
</evidence>
<comment type="catalytic activity">
    <reaction evidence="1 8">
        <text>a myo-inositol phosphate + H2O = myo-inositol + phosphate</text>
        <dbReference type="Rhea" id="RHEA:24056"/>
        <dbReference type="ChEBI" id="CHEBI:15377"/>
        <dbReference type="ChEBI" id="CHEBI:17268"/>
        <dbReference type="ChEBI" id="CHEBI:43474"/>
        <dbReference type="ChEBI" id="CHEBI:84139"/>
        <dbReference type="EC" id="3.1.3.25"/>
    </reaction>
</comment>
<keyword evidence="10" id="KW-1185">Reference proteome</keyword>
<dbReference type="InterPro" id="IPR033942">
    <property type="entry name" value="IMPase"/>
</dbReference>
<dbReference type="SUPFAM" id="SSF56655">
    <property type="entry name" value="Carbohydrate phosphatase"/>
    <property type="match status" value="1"/>
</dbReference>
<evidence type="ECO:0000256" key="1">
    <source>
        <dbReference type="ARBA" id="ARBA00001033"/>
    </source>
</evidence>
<dbReference type="GO" id="GO:0008934">
    <property type="term" value="F:inositol monophosphate 1-phosphatase activity"/>
    <property type="evidence" value="ECO:0007669"/>
    <property type="project" value="InterPro"/>
</dbReference>
<feature type="binding site" evidence="7">
    <location>
        <position position="265"/>
    </location>
    <ligand>
        <name>Mg(2+)</name>
        <dbReference type="ChEBI" id="CHEBI:18420"/>
        <label>1</label>
        <note>catalytic</note>
    </ligand>
</feature>
<dbReference type="InterPro" id="IPR000760">
    <property type="entry name" value="Inositol_monophosphatase-like"/>
</dbReference>
<dbReference type="PANTHER" id="PTHR20854:SF4">
    <property type="entry name" value="INOSITOL-1-MONOPHOSPHATASE-RELATED"/>
    <property type="match status" value="1"/>
</dbReference>
<dbReference type="CDD" id="cd01639">
    <property type="entry name" value="IMPase"/>
    <property type="match status" value="1"/>
</dbReference>
<feature type="binding site" evidence="7">
    <location>
        <position position="114"/>
    </location>
    <ligand>
        <name>Mg(2+)</name>
        <dbReference type="ChEBI" id="CHEBI:18420"/>
        <label>1</label>
        <note>catalytic</note>
    </ligand>
</feature>
<comment type="caution">
    <text evidence="9">The sequence shown here is derived from an EMBL/GenBank/DDBJ whole genome shotgun (WGS) entry which is preliminary data.</text>
</comment>
<evidence type="ECO:0000256" key="8">
    <source>
        <dbReference type="RuleBase" id="RU364068"/>
    </source>
</evidence>
<evidence type="ECO:0000256" key="6">
    <source>
        <dbReference type="ARBA" id="ARBA00022842"/>
    </source>
</evidence>
<proteinExistence type="inferred from homology"/>
<evidence type="ECO:0000313" key="9">
    <source>
        <dbReference type="EMBL" id="KAB1648044.1"/>
    </source>
</evidence>
<keyword evidence="5 8" id="KW-0378">Hydrolase</keyword>
<dbReference type="Gene3D" id="3.40.190.80">
    <property type="match status" value="1"/>
</dbReference>
<dbReference type="EC" id="3.1.3.25" evidence="8"/>
<dbReference type="EMBL" id="WBJY01000002">
    <property type="protein sequence ID" value="KAB1648044.1"/>
    <property type="molecule type" value="Genomic_DNA"/>
</dbReference>
<sequence>MQMRARGLVRREQGRRGDIARHCYARRVTCPRETEPAADPASLPAVDLAELAATARTVALEAGELVMRRRREGVAVAATKSSAVDVVTAADRESEALIRDRLAELRPGDGFYGEETDPAASSTGIVWVVDPIDGTVNYLYGFPNYAISIAAVVGEPSSEPAAYATLAAVVHAPALGETYTATAGGGATRNDEPIRASSVTELGQSLVATGFSYDAADRRRQASAWAQIAGEFRDLRRMGAAALDLCAVACGRLDAYFESGTWPWDHAGGALIARESGAVVSGRGVGHGADREGRTLTVATAPGIADSFRRLIAPGFAPADEGPRAPTQ</sequence>
<dbReference type="PRINTS" id="PR00377">
    <property type="entry name" value="IMPHPHTASES"/>
</dbReference>
<evidence type="ECO:0000256" key="4">
    <source>
        <dbReference type="ARBA" id="ARBA00022723"/>
    </source>
</evidence>
<dbReference type="GO" id="GO:0007165">
    <property type="term" value="P:signal transduction"/>
    <property type="evidence" value="ECO:0007669"/>
    <property type="project" value="TreeGrafter"/>
</dbReference>
<dbReference type="GO" id="GO:0046872">
    <property type="term" value="F:metal ion binding"/>
    <property type="evidence" value="ECO:0007669"/>
    <property type="project" value="UniProtKB-KW"/>
</dbReference>
<evidence type="ECO:0000256" key="7">
    <source>
        <dbReference type="PIRSR" id="PIRSR600760-2"/>
    </source>
</evidence>
<dbReference type="AlphaFoldDB" id="A0A6H9WGB2"/>
<keyword evidence="4 7" id="KW-0479">Metal-binding</keyword>
<feature type="binding site" evidence="7">
    <location>
        <position position="130"/>
    </location>
    <ligand>
        <name>Mg(2+)</name>
        <dbReference type="ChEBI" id="CHEBI:18420"/>
        <label>1</label>
        <note>catalytic</note>
    </ligand>
</feature>
<feature type="binding site" evidence="7">
    <location>
        <position position="132"/>
    </location>
    <ligand>
        <name>Mg(2+)</name>
        <dbReference type="ChEBI" id="CHEBI:18420"/>
        <label>1</label>
        <note>catalytic</note>
    </ligand>
</feature>
<dbReference type="InterPro" id="IPR020583">
    <property type="entry name" value="Inositol_monoP_metal-BS"/>
</dbReference>
<dbReference type="PROSITE" id="PS00630">
    <property type="entry name" value="IMP_2"/>
    <property type="match status" value="1"/>
</dbReference>
<evidence type="ECO:0000256" key="3">
    <source>
        <dbReference type="ARBA" id="ARBA00009759"/>
    </source>
</evidence>
<protein>
    <recommendedName>
        <fullName evidence="8">Inositol-1-monophosphatase</fullName>
        <ecNumber evidence="8">3.1.3.25</ecNumber>
    </recommendedName>
</protein>
<dbReference type="OrthoDB" id="9772456at2"/>
<dbReference type="Pfam" id="PF00459">
    <property type="entry name" value="Inositol_P"/>
    <property type="match status" value="1"/>
</dbReference>
<dbReference type="Gene3D" id="3.30.540.10">
    <property type="entry name" value="Fructose-1,6-Bisphosphatase, subunit A, domain 1"/>
    <property type="match status" value="1"/>
</dbReference>
<dbReference type="GO" id="GO:0046854">
    <property type="term" value="P:phosphatidylinositol phosphate biosynthetic process"/>
    <property type="evidence" value="ECO:0007669"/>
    <property type="project" value="InterPro"/>
</dbReference>
<organism evidence="9 10">
    <name type="scientific">Pseudoclavibacter endophyticus</name>
    <dbReference type="NCBI Taxonomy" id="1778590"/>
    <lineage>
        <taxon>Bacteria</taxon>
        <taxon>Bacillati</taxon>
        <taxon>Actinomycetota</taxon>
        <taxon>Actinomycetes</taxon>
        <taxon>Micrococcales</taxon>
        <taxon>Microbacteriaceae</taxon>
        <taxon>Pseudoclavibacter</taxon>
    </lineage>
</organism>
<dbReference type="PANTHER" id="PTHR20854">
    <property type="entry name" value="INOSITOL MONOPHOSPHATASE"/>
    <property type="match status" value="1"/>
</dbReference>
<accession>A0A6H9WGB2</accession>
<evidence type="ECO:0000313" key="10">
    <source>
        <dbReference type="Proteomes" id="UP000431744"/>
    </source>
</evidence>
<dbReference type="InterPro" id="IPR020550">
    <property type="entry name" value="Inositol_monophosphatase_CS"/>
</dbReference>
<dbReference type="GO" id="GO:0006020">
    <property type="term" value="P:inositol metabolic process"/>
    <property type="evidence" value="ECO:0007669"/>
    <property type="project" value="TreeGrafter"/>
</dbReference>
<dbReference type="PROSITE" id="PS00629">
    <property type="entry name" value="IMP_1"/>
    <property type="match status" value="1"/>
</dbReference>
<comment type="similarity">
    <text evidence="3 8">Belongs to the inositol monophosphatase superfamily.</text>
</comment>
<feature type="binding site" evidence="7">
    <location>
        <position position="133"/>
    </location>
    <ligand>
        <name>Mg(2+)</name>
        <dbReference type="ChEBI" id="CHEBI:18420"/>
        <label>1</label>
        <note>catalytic</note>
    </ligand>
</feature>
<keyword evidence="6 7" id="KW-0460">Magnesium</keyword>
<gene>
    <name evidence="9" type="ORF">F8O04_09930</name>
</gene>
<name>A0A6H9WGB2_9MICO</name>
<comment type="cofactor">
    <cofactor evidence="2 7 8">
        <name>Mg(2+)</name>
        <dbReference type="ChEBI" id="CHEBI:18420"/>
    </cofactor>
</comment>
<dbReference type="Proteomes" id="UP000431744">
    <property type="component" value="Unassembled WGS sequence"/>
</dbReference>
<reference evidence="9 10" key="1">
    <citation type="submission" date="2019-09" db="EMBL/GenBank/DDBJ databases">
        <title>Phylogeny of genus Pseudoclavibacter and closely related genus.</title>
        <authorList>
            <person name="Li Y."/>
        </authorList>
    </citation>
    <scope>NUCLEOTIDE SEQUENCE [LARGE SCALE GENOMIC DNA]</scope>
    <source>
        <strain evidence="9 10">EGI 60007</strain>
    </source>
</reference>
<evidence type="ECO:0000256" key="5">
    <source>
        <dbReference type="ARBA" id="ARBA00022801"/>
    </source>
</evidence>